<evidence type="ECO:0000313" key="1">
    <source>
        <dbReference type="EMBL" id="DAE11607.1"/>
    </source>
</evidence>
<protein>
    <submittedName>
        <fullName evidence="1">Uncharacterized protein</fullName>
    </submittedName>
</protein>
<reference evidence="1" key="1">
    <citation type="journal article" date="2021" name="Proc. Natl. Acad. Sci. U.S.A.">
        <title>A Catalog of Tens of Thousands of Viruses from Human Metagenomes Reveals Hidden Associations with Chronic Diseases.</title>
        <authorList>
            <person name="Tisza M.J."/>
            <person name="Buck C.B."/>
        </authorList>
    </citation>
    <scope>NUCLEOTIDE SEQUENCE</scope>
    <source>
        <strain evidence="1">Ct2vX3</strain>
    </source>
</reference>
<sequence length="32" mass="4000">MIKRIKKYLWCKKMGINHPWKASGDKKFLRMY</sequence>
<accession>A0A8S5PX70</accession>
<dbReference type="EMBL" id="BK015535">
    <property type="protein sequence ID" value="DAE11607.1"/>
    <property type="molecule type" value="Genomic_DNA"/>
</dbReference>
<proteinExistence type="predicted"/>
<name>A0A8S5PX70_9CAUD</name>
<organism evidence="1">
    <name type="scientific">Siphoviridae sp. ct2vX3</name>
    <dbReference type="NCBI Taxonomy" id="2825318"/>
    <lineage>
        <taxon>Viruses</taxon>
        <taxon>Duplodnaviria</taxon>
        <taxon>Heunggongvirae</taxon>
        <taxon>Uroviricota</taxon>
        <taxon>Caudoviricetes</taxon>
    </lineage>
</organism>